<dbReference type="GO" id="GO:0003723">
    <property type="term" value="F:RNA binding"/>
    <property type="evidence" value="ECO:0007669"/>
    <property type="project" value="TreeGrafter"/>
</dbReference>
<dbReference type="InterPro" id="IPR001374">
    <property type="entry name" value="R3H_dom"/>
</dbReference>
<comment type="caution">
    <text evidence="6">The sequence shown here is derived from an EMBL/GenBank/DDBJ whole genome shotgun (WGS) entry which is preliminary data.</text>
</comment>
<dbReference type="Pfam" id="PF04857">
    <property type="entry name" value="CAF1"/>
    <property type="match status" value="1"/>
</dbReference>
<dbReference type="PROSITE" id="PS51061">
    <property type="entry name" value="R3H"/>
    <property type="match status" value="1"/>
</dbReference>
<dbReference type="Gene3D" id="3.30.420.10">
    <property type="entry name" value="Ribonuclease H-like superfamily/Ribonuclease H"/>
    <property type="match status" value="2"/>
</dbReference>
<keyword evidence="7" id="KW-1185">Reference proteome</keyword>
<comment type="similarity">
    <text evidence="1">Belongs to the CAF1 family.</text>
</comment>
<feature type="region of interest" description="Disordered" evidence="4">
    <location>
        <begin position="437"/>
        <end position="480"/>
    </location>
</feature>
<organism evidence="6 7">
    <name type="scientific">Venustampulla echinocandica</name>
    <dbReference type="NCBI Taxonomy" id="2656787"/>
    <lineage>
        <taxon>Eukaryota</taxon>
        <taxon>Fungi</taxon>
        <taxon>Dikarya</taxon>
        <taxon>Ascomycota</taxon>
        <taxon>Pezizomycotina</taxon>
        <taxon>Leotiomycetes</taxon>
        <taxon>Helotiales</taxon>
        <taxon>Pleuroascaceae</taxon>
        <taxon>Venustampulla</taxon>
    </lineage>
</organism>
<dbReference type="STRING" id="2656787.A0A370TGX7"/>
<dbReference type="Proteomes" id="UP000254866">
    <property type="component" value="Unassembled WGS sequence"/>
</dbReference>
<dbReference type="AlphaFoldDB" id="A0A370TGX7"/>
<dbReference type="PANTHER" id="PTHR15092:SF22">
    <property type="entry name" value="POLY(A)-SPECIFIC RIBONUCLEASE PNLDC1"/>
    <property type="match status" value="1"/>
</dbReference>
<sequence>MDIDQANFRRHLLSILKHIASANFITFDLEMSGITTRPKYSMGDRSHDINKPTLQQQYDEMRSAAETFQVLQIGITCVEEDHEREYYLARPYNFNLSPLSAAGVDLKLDRKLTFSSSSCDFLLKNRFDFGKVFTSGVPYLSQREEAMVREEYMDRQERNSTIPDISISPYDMAAAAFYRDARNTIKTWADNPKAENDFVNISSEDGPLNAYQRRLIHQLVRNDFPDLRTFARNEQSFMQVVKVDMLRESEHQKRKMVSFDSAIAKQTGLRWVFEALTGGDLSGIDPRWFYAEGNEKPEHQLSSITRELRQVTETLRNKTHIIVGHNMFTDLGFIYNTFISSLPAKVCHFQECIHGLFPVVIDTKYLATHGNDSMNPRTGLKDTLEPFKKVHIPLICLHEKHTAYGTAFGKEHEAGFDSWMTAELFVKLAAKLHAEQQGLVADPESDDSSLNDKPTSDNEGGGVPLNYPDTDGRSDSDIPPEWYAQRLNRSSIVVEGPDQGSDKNHEPTPALFIPSMSNKFWRAYINKLRVTAVEGGVCDLNKGDY</sequence>
<dbReference type="PANTHER" id="PTHR15092">
    <property type="entry name" value="POLY A -SPECIFIC RIBONUCLEASE/TARGET OF EGR1, MEMBER 1"/>
    <property type="match status" value="1"/>
</dbReference>
<dbReference type="EMBL" id="NPIC01000007">
    <property type="protein sequence ID" value="RDL34454.1"/>
    <property type="molecule type" value="Genomic_DNA"/>
</dbReference>
<dbReference type="GeneID" id="43600431"/>
<dbReference type="InterPro" id="IPR051181">
    <property type="entry name" value="CAF1_poly(A)_ribonucleases"/>
</dbReference>
<dbReference type="GO" id="GO:0005634">
    <property type="term" value="C:nucleus"/>
    <property type="evidence" value="ECO:0007669"/>
    <property type="project" value="TreeGrafter"/>
</dbReference>
<evidence type="ECO:0000313" key="6">
    <source>
        <dbReference type="EMBL" id="RDL34454.1"/>
    </source>
</evidence>
<dbReference type="OrthoDB" id="1432093at2759"/>
<evidence type="ECO:0000259" key="5">
    <source>
        <dbReference type="PROSITE" id="PS51061"/>
    </source>
</evidence>
<evidence type="ECO:0000256" key="4">
    <source>
        <dbReference type="SAM" id="MobiDB-lite"/>
    </source>
</evidence>
<dbReference type="InterPro" id="IPR036397">
    <property type="entry name" value="RNaseH_sf"/>
</dbReference>
<dbReference type="GO" id="GO:1990432">
    <property type="term" value="P:siRNA 3'-end processing"/>
    <property type="evidence" value="ECO:0007669"/>
    <property type="project" value="TreeGrafter"/>
</dbReference>
<gene>
    <name evidence="6" type="ORF">BP5553_07582</name>
</gene>
<evidence type="ECO:0000256" key="3">
    <source>
        <dbReference type="ARBA" id="ARBA00031923"/>
    </source>
</evidence>
<dbReference type="InterPro" id="IPR006941">
    <property type="entry name" value="RNase_CAF1"/>
</dbReference>
<evidence type="ECO:0000256" key="1">
    <source>
        <dbReference type="ARBA" id="ARBA00008372"/>
    </source>
</evidence>
<dbReference type="GO" id="GO:0000289">
    <property type="term" value="P:nuclear-transcribed mRNA poly(A) tail shortening"/>
    <property type="evidence" value="ECO:0007669"/>
    <property type="project" value="TreeGrafter"/>
</dbReference>
<name>A0A370TGX7_9HELO</name>
<dbReference type="SUPFAM" id="SSF53098">
    <property type="entry name" value="Ribonuclease H-like"/>
    <property type="match status" value="1"/>
</dbReference>
<dbReference type="InterPro" id="IPR012337">
    <property type="entry name" value="RNaseH-like_sf"/>
</dbReference>
<evidence type="ECO:0000256" key="2">
    <source>
        <dbReference type="ARBA" id="ARBA00015918"/>
    </source>
</evidence>
<feature type="domain" description="R3H" evidence="5">
    <location>
        <begin position="175"/>
        <end position="246"/>
    </location>
</feature>
<dbReference type="GO" id="GO:0000175">
    <property type="term" value="F:3'-5'-RNA exonuclease activity"/>
    <property type="evidence" value="ECO:0007669"/>
    <property type="project" value="TreeGrafter"/>
</dbReference>
<dbReference type="RefSeq" id="XP_031867436.1">
    <property type="nucleotide sequence ID" value="XM_032016205.1"/>
</dbReference>
<reference evidence="6 7" key="1">
    <citation type="journal article" date="2018" name="IMA Fungus">
        <title>IMA Genome-F 9: Draft genome sequence of Annulohypoxylon stygium, Aspergillus mulundensis, Berkeleyomyces basicola (syn. Thielaviopsis basicola), Ceratocystis smalleyi, two Cercospora beticola strains, Coleophoma cylindrospora, Fusarium fracticaudum, Phialophora cf. hyalina, and Morchella septimelata.</title>
        <authorList>
            <person name="Wingfield B.D."/>
            <person name="Bills G.F."/>
            <person name="Dong Y."/>
            <person name="Huang W."/>
            <person name="Nel W.J."/>
            <person name="Swalarsk-Parry B.S."/>
            <person name="Vaghefi N."/>
            <person name="Wilken P.M."/>
            <person name="An Z."/>
            <person name="de Beer Z.W."/>
            <person name="De Vos L."/>
            <person name="Chen L."/>
            <person name="Duong T.A."/>
            <person name="Gao Y."/>
            <person name="Hammerbacher A."/>
            <person name="Kikkert J.R."/>
            <person name="Li Y."/>
            <person name="Li H."/>
            <person name="Li K."/>
            <person name="Li Q."/>
            <person name="Liu X."/>
            <person name="Ma X."/>
            <person name="Naidoo K."/>
            <person name="Pethybridge S.J."/>
            <person name="Sun J."/>
            <person name="Steenkamp E.T."/>
            <person name="van der Nest M.A."/>
            <person name="van Wyk S."/>
            <person name="Wingfield M.J."/>
            <person name="Xiong C."/>
            <person name="Yue Q."/>
            <person name="Zhang X."/>
        </authorList>
    </citation>
    <scope>NUCLEOTIDE SEQUENCE [LARGE SCALE GENOMIC DNA]</scope>
    <source>
        <strain evidence="6 7">BP 5553</strain>
    </source>
</reference>
<dbReference type="GO" id="GO:1990431">
    <property type="term" value="P:priRNA 3'-end processing"/>
    <property type="evidence" value="ECO:0007669"/>
    <property type="project" value="TreeGrafter"/>
</dbReference>
<accession>A0A370TGX7</accession>
<evidence type="ECO:0000313" key="7">
    <source>
        <dbReference type="Proteomes" id="UP000254866"/>
    </source>
</evidence>
<proteinExistence type="inferred from homology"/>
<protein>
    <recommendedName>
        <fullName evidence="2">Poly(A)-specific ribonuclease PARN</fullName>
    </recommendedName>
    <alternativeName>
        <fullName evidence="3">Polyadenylate-specific ribonuclease</fullName>
    </alternativeName>
</protein>